<keyword evidence="3" id="KW-1185">Reference proteome</keyword>
<gene>
    <name evidence="2" type="ORF">DNK34_13495</name>
</gene>
<reference evidence="2 3" key="1">
    <citation type="submission" date="2018-06" db="EMBL/GenBank/DDBJ databases">
        <title>Three novel Pseudomonas species isolated from symptomatic oak.</title>
        <authorList>
            <person name="Bueno-Gonzalez V."/>
            <person name="Brady C."/>
        </authorList>
    </citation>
    <scope>NUCLEOTIDE SEQUENCE [LARGE SCALE GENOMIC DNA]</scope>
    <source>
        <strain evidence="2 3">P26B</strain>
    </source>
</reference>
<name>A0ABY1Z5D3_9GAMM</name>
<comment type="caution">
    <text evidence="2">The sequence shown here is derived from an EMBL/GenBank/DDBJ whole genome shotgun (WGS) entry which is preliminary data.</text>
</comment>
<protein>
    <recommendedName>
        <fullName evidence="4">CopG-like ribbon-helix-helix domain-containing protein</fullName>
    </recommendedName>
</protein>
<evidence type="ECO:0000256" key="1">
    <source>
        <dbReference type="SAM" id="MobiDB-lite"/>
    </source>
</evidence>
<evidence type="ECO:0000313" key="3">
    <source>
        <dbReference type="Proteomes" id="UP000291334"/>
    </source>
</evidence>
<evidence type="ECO:0000313" key="2">
    <source>
        <dbReference type="EMBL" id="TBV05061.1"/>
    </source>
</evidence>
<organism evidence="2 3">
    <name type="scientific">Phytopseudomonas dryadis</name>
    <dbReference type="NCBI Taxonomy" id="2487520"/>
    <lineage>
        <taxon>Bacteria</taxon>
        <taxon>Pseudomonadati</taxon>
        <taxon>Pseudomonadota</taxon>
        <taxon>Gammaproteobacteria</taxon>
        <taxon>Pseudomonadales</taxon>
        <taxon>Pseudomonadaceae</taxon>
        <taxon>Phytopseudomonas</taxon>
    </lineage>
</organism>
<accession>A0ABY1Z5D3</accession>
<proteinExistence type="predicted"/>
<dbReference type="RefSeq" id="WP_131176126.1">
    <property type="nucleotide sequence ID" value="NZ_QJUM01000014.1"/>
</dbReference>
<dbReference type="EMBL" id="QJUM01000014">
    <property type="protein sequence ID" value="TBV05061.1"/>
    <property type="molecule type" value="Genomic_DNA"/>
</dbReference>
<dbReference type="InterPro" id="IPR010985">
    <property type="entry name" value="Ribbon_hlx_hlx"/>
</dbReference>
<feature type="region of interest" description="Disordered" evidence="1">
    <location>
        <begin position="69"/>
        <end position="93"/>
    </location>
</feature>
<dbReference type="SUPFAM" id="SSF47598">
    <property type="entry name" value="Ribbon-helix-helix"/>
    <property type="match status" value="1"/>
</dbReference>
<dbReference type="Proteomes" id="UP000291334">
    <property type="component" value="Unassembled WGS sequence"/>
</dbReference>
<evidence type="ECO:0008006" key="4">
    <source>
        <dbReference type="Google" id="ProtNLM"/>
    </source>
</evidence>
<sequence length="93" mass="10425">MYTNAIAQTFAGHHPMRFTDTKSETLNLRVSPTFKKVLKEVADHEQRSMVNMLEVLLCDYCDRNGIIFPGKKTNPPAPKRARADRKAHVGAAA</sequence>